<keyword evidence="2" id="KW-0812">Transmembrane</keyword>
<accession>A0ABS8WNV6</accession>
<gene>
    <name evidence="3" type="ORF">HAX54_048309</name>
</gene>
<dbReference type="EMBL" id="JACEIK010007950">
    <property type="protein sequence ID" value="MCE3050854.1"/>
    <property type="molecule type" value="Genomic_DNA"/>
</dbReference>
<dbReference type="Proteomes" id="UP000823775">
    <property type="component" value="Unassembled WGS sequence"/>
</dbReference>
<reference evidence="3 4" key="1">
    <citation type="journal article" date="2021" name="BMC Genomics">
        <title>Datura genome reveals duplications of psychoactive alkaloid biosynthetic genes and high mutation rate following tissue culture.</title>
        <authorList>
            <person name="Rajewski A."/>
            <person name="Carter-House D."/>
            <person name="Stajich J."/>
            <person name="Litt A."/>
        </authorList>
    </citation>
    <scope>NUCLEOTIDE SEQUENCE [LARGE SCALE GENOMIC DNA]</scope>
    <source>
        <strain evidence="3">AR-01</strain>
    </source>
</reference>
<protein>
    <recommendedName>
        <fullName evidence="5">Transmembrane protein</fullName>
    </recommendedName>
</protein>
<comment type="caution">
    <text evidence="3">The sequence shown here is derived from an EMBL/GenBank/DDBJ whole genome shotgun (WGS) entry which is preliminary data.</text>
</comment>
<evidence type="ECO:0000313" key="3">
    <source>
        <dbReference type="EMBL" id="MCE3050854.1"/>
    </source>
</evidence>
<evidence type="ECO:0000256" key="2">
    <source>
        <dbReference type="SAM" id="Phobius"/>
    </source>
</evidence>
<feature type="compositionally biased region" description="Basic and acidic residues" evidence="1">
    <location>
        <begin position="36"/>
        <end position="47"/>
    </location>
</feature>
<feature type="region of interest" description="Disordered" evidence="1">
    <location>
        <begin position="36"/>
        <end position="55"/>
    </location>
</feature>
<evidence type="ECO:0000256" key="1">
    <source>
        <dbReference type="SAM" id="MobiDB-lite"/>
    </source>
</evidence>
<name>A0ABS8WNV6_DATST</name>
<keyword evidence="2" id="KW-0472">Membrane</keyword>
<organism evidence="3 4">
    <name type="scientific">Datura stramonium</name>
    <name type="common">Jimsonweed</name>
    <name type="synonym">Common thornapple</name>
    <dbReference type="NCBI Taxonomy" id="4076"/>
    <lineage>
        <taxon>Eukaryota</taxon>
        <taxon>Viridiplantae</taxon>
        <taxon>Streptophyta</taxon>
        <taxon>Embryophyta</taxon>
        <taxon>Tracheophyta</taxon>
        <taxon>Spermatophyta</taxon>
        <taxon>Magnoliopsida</taxon>
        <taxon>eudicotyledons</taxon>
        <taxon>Gunneridae</taxon>
        <taxon>Pentapetalae</taxon>
        <taxon>asterids</taxon>
        <taxon>lamiids</taxon>
        <taxon>Solanales</taxon>
        <taxon>Solanaceae</taxon>
        <taxon>Solanoideae</taxon>
        <taxon>Datureae</taxon>
        <taxon>Datura</taxon>
    </lineage>
</organism>
<keyword evidence="2" id="KW-1133">Transmembrane helix</keyword>
<evidence type="ECO:0008006" key="5">
    <source>
        <dbReference type="Google" id="ProtNLM"/>
    </source>
</evidence>
<sequence>MMRESRVLLRSSCRSEIRCGFSVGFGFRYAGWEKRKREERQTREKGEVSGGRGPLEKMKKVKLPKLMVGVALVFGVFVRVALMVKRERERGSRGGGYGLGRRKNES</sequence>
<evidence type="ECO:0000313" key="4">
    <source>
        <dbReference type="Proteomes" id="UP000823775"/>
    </source>
</evidence>
<feature type="transmembrane region" description="Helical" evidence="2">
    <location>
        <begin position="66"/>
        <end position="84"/>
    </location>
</feature>
<proteinExistence type="predicted"/>
<keyword evidence="4" id="KW-1185">Reference proteome</keyword>